<keyword evidence="9" id="KW-0804">Transcription</keyword>
<dbReference type="OrthoDB" id="5550281at2759"/>
<dbReference type="PROSITE" id="PS50118">
    <property type="entry name" value="HMG_BOX_2"/>
    <property type="match status" value="2"/>
</dbReference>
<keyword evidence="4" id="KW-0809">Transit peptide</keyword>
<name>A0A671GAP1_RHIFE</name>
<protein>
    <recommendedName>
        <fullName evidence="11">Transcription factor A, mitochondrial</fullName>
    </recommendedName>
</protein>
<feature type="domain" description="HMG box" evidence="16">
    <location>
        <begin position="155"/>
        <end position="219"/>
    </location>
</feature>
<evidence type="ECO:0000313" key="17">
    <source>
        <dbReference type="EMBL" id="KAF6317995.1"/>
    </source>
</evidence>
<evidence type="ECO:0000256" key="10">
    <source>
        <dbReference type="ARBA" id="ARBA00023271"/>
    </source>
</evidence>
<dbReference type="InterPro" id="IPR036910">
    <property type="entry name" value="HMG_box_dom_sf"/>
</dbReference>
<dbReference type="RefSeq" id="XP_032985567.1">
    <property type="nucleotide sequence ID" value="XM_033129676.1"/>
</dbReference>
<keyword evidence="14" id="KW-0539">Nucleus</keyword>
<reference evidence="18 19" key="1">
    <citation type="journal article" date="2015" name="Annu Rev Anim Biosci">
        <title>The Genome 10K Project: a way forward.</title>
        <authorList>
            <person name="Koepfli K.P."/>
            <person name="Paten B."/>
            <person name="O'Brien S.J."/>
            <person name="Koepfli K.P."/>
            <person name="Paten B."/>
            <person name="Antunes A."/>
            <person name="Belov K."/>
            <person name="Bustamante C."/>
            <person name="Castoe T.A."/>
            <person name="Clawson H."/>
            <person name="Crawford A.J."/>
            <person name="Diekhans M."/>
            <person name="Distel D."/>
            <person name="Durbin R."/>
            <person name="Earl D."/>
            <person name="Fujita M.K."/>
            <person name="Gamble T."/>
            <person name="Georges A."/>
            <person name="Gemmell N."/>
            <person name="Gilbert M.T."/>
            <person name="Graves J.M."/>
            <person name="Green R.E."/>
            <person name="Hickey G."/>
            <person name="Jarvis E.D."/>
            <person name="Johnson W."/>
            <person name="Komissarov A."/>
            <person name="Korf I."/>
            <person name="Kuhn R."/>
            <person name="Larkin D.M."/>
            <person name="Lewin H."/>
            <person name="Lopez J.V."/>
            <person name="Ma J."/>
            <person name="Marques-Bonet T."/>
            <person name="Miller W."/>
            <person name="Murphy R."/>
            <person name="Pevzner P."/>
            <person name="Shapiro B."/>
            <person name="Steiner C."/>
            <person name="Tamazian G."/>
            <person name="Venkatesh B."/>
            <person name="Wang J."/>
            <person name="Wayne R."/>
            <person name="Wiley E."/>
            <person name="Yang H."/>
            <person name="Zhang G."/>
            <person name="Haussler D."/>
            <person name="Ryder O."/>
            <person name="O'Brien S.J."/>
        </authorList>
    </citation>
    <scope>NUCLEOTIDE SEQUENCE</scope>
</reference>
<reference evidence="18" key="5">
    <citation type="submission" date="2025-05" db="UniProtKB">
        <authorList>
            <consortium name="Ensembl"/>
        </authorList>
    </citation>
    <scope>IDENTIFICATION</scope>
</reference>
<proteinExistence type="predicted"/>
<keyword evidence="3" id="KW-0677">Repeat</keyword>
<organism evidence="18 19">
    <name type="scientific">Rhinolophus ferrumequinum</name>
    <name type="common">Greater horseshoe bat</name>
    <dbReference type="NCBI Taxonomy" id="59479"/>
    <lineage>
        <taxon>Eukaryota</taxon>
        <taxon>Metazoa</taxon>
        <taxon>Chordata</taxon>
        <taxon>Craniata</taxon>
        <taxon>Vertebrata</taxon>
        <taxon>Euteleostomi</taxon>
        <taxon>Mammalia</taxon>
        <taxon>Eutheria</taxon>
        <taxon>Laurasiatheria</taxon>
        <taxon>Chiroptera</taxon>
        <taxon>Yinpterochiroptera</taxon>
        <taxon>Rhinolophoidea</taxon>
        <taxon>Rhinolophidae</taxon>
        <taxon>Rhinolophinae</taxon>
        <taxon>Rhinolophus</taxon>
    </lineage>
</organism>
<dbReference type="EMBL" id="JACAGC010000015">
    <property type="protein sequence ID" value="KAF6317995.1"/>
    <property type="molecule type" value="Genomic_DNA"/>
</dbReference>
<evidence type="ECO:0000256" key="5">
    <source>
        <dbReference type="ARBA" id="ARBA00023015"/>
    </source>
</evidence>
<comment type="subcellular location">
    <subcellularLocation>
        <location evidence="1">Mitochondrion matrix</location>
        <location evidence="1">Mitochondrion nucleoid</location>
    </subcellularLocation>
</comment>
<dbReference type="Pfam" id="PF09011">
    <property type="entry name" value="HMG_box_2"/>
    <property type="match status" value="1"/>
</dbReference>
<evidence type="ECO:0000256" key="3">
    <source>
        <dbReference type="ARBA" id="ARBA00022737"/>
    </source>
</evidence>
<dbReference type="CTD" id="7019"/>
<dbReference type="OMA" id="YMQLAED"/>
<keyword evidence="19" id="KW-1185">Reference proteome</keyword>
<dbReference type="GeneTree" id="ENSGT00440000039001"/>
<dbReference type="Gene3D" id="1.10.30.10">
    <property type="entry name" value="High mobility group box domain"/>
    <property type="match status" value="2"/>
</dbReference>
<evidence type="ECO:0000256" key="14">
    <source>
        <dbReference type="PROSITE-ProRule" id="PRU00267"/>
    </source>
</evidence>
<dbReference type="SUPFAM" id="SSF47095">
    <property type="entry name" value="HMG-box"/>
    <property type="match status" value="2"/>
</dbReference>
<keyword evidence="5" id="KW-0805">Transcription regulation</keyword>
<dbReference type="GO" id="GO:0032991">
    <property type="term" value="C:protein-containing complex"/>
    <property type="evidence" value="ECO:0007669"/>
    <property type="project" value="Ensembl"/>
</dbReference>
<reference evidence="17 20" key="4">
    <citation type="journal article" date="2020" name="Nature">
        <title>Six reference-quality genomes reveal evolution of bat adaptations.</title>
        <authorList>
            <person name="Jebb D."/>
            <person name="Huang Z."/>
            <person name="Pippel M."/>
            <person name="Hughes G.M."/>
            <person name="Lavrichenko K."/>
            <person name="Devanna P."/>
            <person name="Winkler S."/>
            <person name="Jermiin L.S."/>
            <person name="Skirmuntt E.C."/>
            <person name="Katzourakis A."/>
            <person name="Burkitt-Gray L."/>
            <person name="Ray D.A."/>
            <person name="Sullivan K.A.M."/>
            <person name="Roscito J.G."/>
            <person name="Kirilenko B.M."/>
            <person name="Davalos L.M."/>
            <person name="Corthals A.P."/>
            <person name="Power M.L."/>
            <person name="Jones G."/>
            <person name="Ransome R.D."/>
            <person name="Dechmann D.K.N."/>
            <person name="Locatelli A.G."/>
            <person name="Puechmaille S.J."/>
            <person name="Fedrigo O."/>
            <person name="Jarvis E.D."/>
            <person name="Hiller M."/>
            <person name="Vernes S.C."/>
            <person name="Myers E.W."/>
            <person name="Teeling E.C."/>
        </authorList>
    </citation>
    <scope>NUCLEOTIDE SEQUENCE [LARGE SCALE GENOMIC DNA]</scope>
    <source>
        <strain evidence="17">MRhiFer1</strain>
        <tissue evidence="17">Lung</tissue>
    </source>
</reference>
<dbReference type="FunFam" id="1.10.30.10:FF:000045">
    <property type="entry name" value="Transcription factor A, mitochondrial"/>
    <property type="match status" value="1"/>
</dbReference>
<evidence type="ECO:0000256" key="11">
    <source>
        <dbReference type="ARBA" id="ARBA00040582"/>
    </source>
</evidence>
<evidence type="ECO:0000313" key="20">
    <source>
        <dbReference type="Proteomes" id="UP000585614"/>
    </source>
</evidence>
<comment type="function">
    <text evidence="12">Binds to the mitochondrial light strand promoter and functions in mitochondrial transcription regulation. Component of the mitochondrial transcription initiation complex, composed at least of TFB2M, TFAM and POLRMT that is required for basal transcription of mitochondrial DNA. In this complex, TFAM recruits POLRMT to a specific promoter whereas TFB2M induces structural changes in POLRMT to enable promoter opening and trapping of the DNA non-template strand. Required for accurate and efficient promoter recognition by the mitochondrial RNA polymerase. Promotes transcription initiation from the HSP1 and the light strand promoter by binding immediately upstream of transcriptional start sites. Is able to unwind DNA. Bends the mitochondrial light strand promoter DNA into a U-turn shape via its HMG boxes. Required for maintenance of normal levels of mitochondrial DNA. May play a role in organizing and compacting mitochondrial DNA.</text>
</comment>
<sequence length="246" mass="28687">MALLRGVWGVLSTLGKSGAALCADCGSRLRSPFSFVYVPRWFSSTLSSYPKKPMTSYVRFSKEQLPIFKAQNPDAKNSELIKKIAEIWRELPDAEKKIYEDAYKADWQAYKEEINRIQEQLTPSQLVSLEKEIMQKRLKKKAIIKKRELTMLGKPKRPRSAYNIYISERFQEAKDGSSQLKLKAVNESWKNLSSSQKQVYIQLAEDDKIRYYNEIKSWEEQMVEVGRNDLLRRKMMKPQAKSTEKS</sequence>
<dbReference type="GO" id="GO:0042645">
    <property type="term" value="C:mitochondrial nucleoid"/>
    <property type="evidence" value="ECO:0007669"/>
    <property type="project" value="UniProtKB-SubCell"/>
</dbReference>
<dbReference type="PANTHER" id="PTHR48112">
    <property type="entry name" value="HIGH MOBILITY GROUP PROTEIN DSP1"/>
    <property type="match status" value="1"/>
</dbReference>
<accession>A0A671GAP1</accession>
<dbReference type="FunFam" id="1.10.30.10:FF:000043">
    <property type="entry name" value="Transcription factor A, mitochondrial"/>
    <property type="match status" value="1"/>
</dbReference>
<dbReference type="GO" id="GO:0034246">
    <property type="term" value="F:mitochondrial transcription factor activity"/>
    <property type="evidence" value="ECO:0007669"/>
    <property type="project" value="Ensembl"/>
</dbReference>
<dbReference type="GO" id="GO:0003682">
    <property type="term" value="F:chromatin binding"/>
    <property type="evidence" value="ECO:0007669"/>
    <property type="project" value="Ensembl"/>
</dbReference>
<evidence type="ECO:0000256" key="9">
    <source>
        <dbReference type="ARBA" id="ARBA00023163"/>
    </source>
</evidence>
<feature type="chain" id="PRO_5044626928" description="Transcription factor A, mitochondrial" evidence="15">
    <location>
        <begin position="20"/>
        <end position="246"/>
    </location>
</feature>
<keyword evidence="7" id="KW-0496">Mitochondrion</keyword>
<feature type="domain" description="HMG box" evidence="16">
    <location>
        <begin position="50"/>
        <end position="118"/>
    </location>
</feature>
<keyword evidence="8" id="KW-0010">Activator</keyword>
<evidence type="ECO:0000256" key="2">
    <source>
        <dbReference type="ARBA" id="ARBA00022553"/>
    </source>
</evidence>
<evidence type="ECO:0000313" key="19">
    <source>
        <dbReference type="Proteomes" id="UP000472240"/>
    </source>
</evidence>
<gene>
    <name evidence="18" type="primary">TFAM</name>
    <name evidence="17" type="ORF">mRhiFer1_016806</name>
</gene>
<keyword evidence="15" id="KW-0732">Signal</keyword>
<feature type="signal peptide" evidence="15">
    <location>
        <begin position="1"/>
        <end position="19"/>
    </location>
</feature>
<dbReference type="InterPro" id="IPR009071">
    <property type="entry name" value="HMG_box_dom"/>
</dbReference>
<dbReference type="SMART" id="SM00398">
    <property type="entry name" value="HMG"/>
    <property type="match status" value="2"/>
</dbReference>
<dbReference type="GO" id="GO:0006357">
    <property type="term" value="P:regulation of transcription by RNA polymerase II"/>
    <property type="evidence" value="ECO:0007669"/>
    <property type="project" value="TreeGrafter"/>
</dbReference>
<evidence type="ECO:0000256" key="6">
    <source>
        <dbReference type="ARBA" id="ARBA00023125"/>
    </source>
</evidence>
<evidence type="ECO:0000256" key="7">
    <source>
        <dbReference type="ARBA" id="ARBA00023128"/>
    </source>
</evidence>
<keyword evidence="2" id="KW-0597">Phosphoprotein</keyword>
<feature type="DNA-binding region" description="HMG box" evidence="14">
    <location>
        <begin position="50"/>
        <end position="118"/>
    </location>
</feature>
<dbReference type="KEGG" id="rfq:117035716"/>
<dbReference type="CDD" id="cd21987">
    <property type="entry name" value="HMG-box_TFAM_rpt2"/>
    <property type="match status" value="1"/>
</dbReference>
<feature type="DNA-binding region" description="HMG box" evidence="14">
    <location>
        <begin position="155"/>
        <end position="219"/>
    </location>
</feature>
<dbReference type="GO" id="GO:0006391">
    <property type="term" value="P:transcription initiation at mitochondrial promoter"/>
    <property type="evidence" value="ECO:0007669"/>
    <property type="project" value="Ensembl"/>
</dbReference>
<dbReference type="GO" id="GO:0005634">
    <property type="term" value="C:nucleus"/>
    <property type="evidence" value="ECO:0007669"/>
    <property type="project" value="UniProtKB-UniRule"/>
</dbReference>
<evidence type="ECO:0000256" key="8">
    <source>
        <dbReference type="ARBA" id="ARBA00023159"/>
    </source>
</evidence>
<dbReference type="InterPro" id="IPR050342">
    <property type="entry name" value="HMGB"/>
</dbReference>
<keyword evidence="6 14" id="KW-0238">DNA-binding</keyword>
<dbReference type="Proteomes" id="UP000472240">
    <property type="component" value="Chromosome 16"/>
</dbReference>
<keyword evidence="10" id="KW-1135">Mitochondrion nucleoid</keyword>
<dbReference type="Proteomes" id="UP000585614">
    <property type="component" value="Unassembled WGS sequence"/>
</dbReference>
<dbReference type="PANTHER" id="PTHR48112:SF36">
    <property type="entry name" value="TRANSCRIPTION FACTOR A, MITOCHONDRIAL"/>
    <property type="match status" value="1"/>
</dbReference>
<evidence type="ECO:0000256" key="1">
    <source>
        <dbReference type="ARBA" id="ARBA00004436"/>
    </source>
</evidence>
<dbReference type="AlphaFoldDB" id="A0A671GAP1"/>
<evidence type="ECO:0000313" key="18">
    <source>
        <dbReference type="Ensembl" id="ENSRFEP00010033345.1"/>
    </source>
</evidence>
<dbReference type="GeneID" id="117035716"/>
<reference evidence="18 19" key="3">
    <citation type="submission" date="2018-12" db="EMBL/GenBank/DDBJ databases">
        <title>G10K-VGP greater horseshoe bat female genome, primary haplotype.</title>
        <authorList>
            <person name="Teeling E."/>
            <person name="Myers G."/>
            <person name="Vernes S."/>
            <person name="Pippel M."/>
            <person name="Winkler S."/>
            <person name="Fedrigo O."/>
            <person name="Rhie A."/>
            <person name="Koren S."/>
            <person name="Phillippy A."/>
            <person name="Lewin H."/>
            <person name="Damas J."/>
            <person name="Howe K."/>
            <person name="Mountcastle J."/>
            <person name="Jarvis E.D."/>
        </authorList>
    </citation>
    <scope>NUCLEOTIDE SEQUENCE [LARGE SCALE GENOMIC DNA]</scope>
</reference>
<comment type="subunit">
    <text evidence="13">Monomer; binds DNA as a monomer. Homodimer. Component of the mitochondrial transcription initiation complex, composed at least of TFB2M, TFAM and POLRMT. In this complex TFAM recruits POLRMT to the promoter whereas TFB2M induces structural changes in POLRMT to enable promoter opening and trapping of the DNA non-template strand. Upon metabolic stress, forms a complex composed of FOXO3, SIRT3, TFAM and POLRMT. Interacts with TFB1M and TFB2M. Interacts with CLPX; this enhances DNA-binding.</text>
</comment>
<dbReference type="GO" id="GO:0033108">
    <property type="term" value="P:mitochondrial respiratory chain complex assembly"/>
    <property type="evidence" value="ECO:0007669"/>
    <property type="project" value="Ensembl"/>
</dbReference>
<evidence type="ECO:0000256" key="15">
    <source>
        <dbReference type="SAM" id="SignalP"/>
    </source>
</evidence>
<evidence type="ECO:0000256" key="12">
    <source>
        <dbReference type="ARBA" id="ARBA00045216"/>
    </source>
</evidence>
<evidence type="ECO:0000256" key="4">
    <source>
        <dbReference type="ARBA" id="ARBA00022946"/>
    </source>
</evidence>
<dbReference type="Ensembl" id="ENSRFET00010036101.1">
    <property type="protein sequence ID" value="ENSRFEP00010033345.1"/>
    <property type="gene ID" value="ENSRFEG00010021915.1"/>
</dbReference>
<dbReference type="Pfam" id="PF00505">
    <property type="entry name" value="HMG_box"/>
    <property type="match status" value="1"/>
</dbReference>
<dbReference type="GO" id="GO:0001018">
    <property type="term" value="F:mitochondrial promoter sequence-specific DNA binding"/>
    <property type="evidence" value="ECO:0007669"/>
    <property type="project" value="Ensembl"/>
</dbReference>
<evidence type="ECO:0000256" key="13">
    <source>
        <dbReference type="ARBA" id="ARBA00046467"/>
    </source>
</evidence>
<reference evidence="18 19" key="2">
    <citation type="journal article" date="2018" name="Annu Rev Anim Biosci">
        <title>Bat Biology, Genomes, and the Bat1K Project: To Generate Chromosome-Level Genomes for All Living Bat Species.</title>
        <authorList>
            <person name="Teeling E.C."/>
            <person name="Vernes S.C."/>
            <person name="Davalos L.M."/>
            <person name="Ray D.A."/>
            <person name="Gilbert M.T.P."/>
            <person name="Myers E."/>
        </authorList>
    </citation>
    <scope>NUCLEOTIDE SEQUENCE</scope>
</reference>
<evidence type="ECO:0000259" key="16">
    <source>
        <dbReference type="PROSITE" id="PS50118"/>
    </source>
</evidence>